<dbReference type="CDD" id="cd00093">
    <property type="entry name" value="HTH_XRE"/>
    <property type="match status" value="1"/>
</dbReference>
<sequence>MARQERPIDPTAGPLPRFAQELRKLRVEAGNPTYRALAKAAGYSATTLSEAAGGTRKPSLDVVLAFVGACGGDPDLWRERWIELDAALRPEPVTPAGPPEHADGAVPPEPAEHAGRAVPPEPAAPSPDRAGRRWPGRVVALVAALGALAALAIAVVIHAVTSRARTATPTAAPAPGCPEVRRSARFIGTTYASGTRIRNGAALDAPVLSTVPPGCAVGFTGFCIGEKANDPTAGIPDVRWFTVDGGGVIASAVVHGNPPADLRLSHCPRERPAPDAVSLTGAPDPGEPGSLRLQATGRHVDLVGFAAYYAADSDQPERREWHQVGLAVTGAPAFEAAWRPGPLRAVLHPGEQVALAAVACLGGEGPTKAMDVKVTTGGGSGELTPSTQPPPQLDAAGRAACRYPNR</sequence>
<proteinExistence type="predicted"/>
<dbReference type="SUPFAM" id="SSF47413">
    <property type="entry name" value="lambda repressor-like DNA-binding domains"/>
    <property type="match status" value="1"/>
</dbReference>
<dbReference type="Pfam" id="PF13560">
    <property type="entry name" value="HTH_31"/>
    <property type="match status" value="1"/>
</dbReference>
<name>A0ABX0XXD7_9ACTN</name>
<evidence type="ECO:0000256" key="1">
    <source>
        <dbReference type="SAM" id="MobiDB-lite"/>
    </source>
</evidence>
<dbReference type="InterPro" id="IPR010982">
    <property type="entry name" value="Lambda_DNA-bd_dom_sf"/>
</dbReference>
<dbReference type="Gene3D" id="1.10.260.40">
    <property type="entry name" value="lambda repressor-like DNA-binding domains"/>
    <property type="match status" value="1"/>
</dbReference>
<gene>
    <name evidence="4" type="ORF">HC031_13450</name>
</gene>
<dbReference type="PROSITE" id="PS50943">
    <property type="entry name" value="HTH_CROC1"/>
    <property type="match status" value="1"/>
</dbReference>
<keyword evidence="2" id="KW-0472">Membrane</keyword>
<feature type="region of interest" description="Disordered" evidence="1">
    <location>
        <begin position="373"/>
        <end position="406"/>
    </location>
</feature>
<evidence type="ECO:0000313" key="5">
    <source>
        <dbReference type="Proteomes" id="UP000722989"/>
    </source>
</evidence>
<protein>
    <submittedName>
        <fullName evidence="4">Helix-turn-helix domain-containing protein</fullName>
    </submittedName>
</protein>
<dbReference type="EMBL" id="JAATVY010000007">
    <property type="protein sequence ID" value="NJC70712.1"/>
    <property type="molecule type" value="Genomic_DNA"/>
</dbReference>
<feature type="region of interest" description="Disordered" evidence="1">
    <location>
        <begin position="90"/>
        <end position="131"/>
    </location>
</feature>
<evidence type="ECO:0000259" key="3">
    <source>
        <dbReference type="PROSITE" id="PS50943"/>
    </source>
</evidence>
<dbReference type="InterPro" id="IPR001387">
    <property type="entry name" value="Cro/C1-type_HTH"/>
</dbReference>
<comment type="caution">
    <text evidence="4">The sequence shown here is derived from an EMBL/GenBank/DDBJ whole genome shotgun (WGS) entry which is preliminary data.</text>
</comment>
<keyword evidence="2" id="KW-0812">Transmembrane</keyword>
<dbReference type="SMART" id="SM00530">
    <property type="entry name" value="HTH_XRE"/>
    <property type="match status" value="1"/>
</dbReference>
<accession>A0ABX0XXD7</accession>
<organism evidence="4 5">
    <name type="scientific">Planosporangium thailandense</name>
    <dbReference type="NCBI Taxonomy" id="765197"/>
    <lineage>
        <taxon>Bacteria</taxon>
        <taxon>Bacillati</taxon>
        <taxon>Actinomycetota</taxon>
        <taxon>Actinomycetes</taxon>
        <taxon>Micromonosporales</taxon>
        <taxon>Micromonosporaceae</taxon>
        <taxon>Planosporangium</taxon>
    </lineage>
</organism>
<evidence type="ECO:0000313" key="4">
    <source>
        <dbReference type="EMBL" id="NJC70712.1"/>
    </source>
</evidence>
<dbReference type="RefSeq" id="WP_167925602.1">
    <property type="nucleotide sequence ID" value="NZ_JAATVY010000007.1"/>
</dbReference>
<evidence type="ECO:0000256" key="2">
    <source>
        <dbReference type="SAM" id="Phobius"/>
    </source>
</evidence>
<dbReference type="Proteomes" id="UP000722989">
    <property type="component" value="Unassembled WGS sequence"/>
</dbReference>
<feature type="transmembrane region" description="Helical" evidence="2">
    <location>
        <begin position="138"/>
        <end position="160"/>
    </location>
</feature>
<feature type="region of interest" description="Disordered" evidence="1">
    <location>
        <begin position="269"/>
        <end position="289"/>
    </location>
</feature>
<keyword evidence="5" id="KW-1185">Reference proteome</keyword>
<reference evidence="4 5" key="1">
    <citation type="submission" date="2020-03" db="EMBL/GenBank/DDBJ databases">
        <title>WGS of the type strain of Planosporangium spp.</title>
        <authorList>
            <person name="Thawai C."/>
        </authorList>
    </citation>
    <scope>NUCLEOTIDE SEQUENCE [LARGE SCALE GENOMIC DNA]</scope>
    <source>
        <strain evidence="4 5">TBRC 5610</strain>
    </source>
</reference>
<keyword evidence="2" id="KW-1133">Transmembrane helix</keyword>
<feature type="domain" description="HTH cro/C1-type" evidence="3">
    <location>
        <begin position="22"/>
        <end position="77"/>
    </location>
</feature>